<reference evidence="2 3" key="3">
    <citation type="submission" date="2017-10" db="EMBL/GenBank/DDBJ databases">
        <title>Extensive intraspecific genome diversity in a model arbuscular mycorrhizal fungus.</title>
        <authorList>
            <person name="Chen E.C.H."/>
            <person name="Morin E."/>
            <person name="Baudet D."/>
            <person name="Noel J."/>
            <person name="Ndikumana S."/>
            <person name="Charron P."/>
            <person name="St-Onge C."/>
            <person name="Giorgi J."/>
            <person name="Grigoriev I.V."/>
            <person name="Roux C."/>
            <person name="Martin F.M."/>
            <person name="Corradi N."/>
        </authorList>
    </citation>
    <scope>NUCLEOTIDE SEQUENCE [LARGE SCALE GENOMIC DNA]</scope>
    <source>
        <strain evidence="2 3">A1</strain>
    </source>
</reference>
<dbReference type="Proteomes" id="UP000232722">
    <property type="component" value="Unassembled WGS sequence"/>
</dbReference>
<protein>
    <submittedName>
        <fullName evidence="2">Uncharacterized protein</fullName>
    </submittedName>
</protein>
<evidence type="ECO:0000313" key="2">
    <source>
        <dbReference type="EMBL" id="PKC61252.1"/>
    </source>
</evidence>
<dbReference type="VEuPathDB" id="FungiDB:FUN_004842"/>
<evidence type="ECO:0000313" key="4">
    <source>
        <dbReference type="Proteomes" id="UP000232722"/>
    </source>
</evidence>
<reference evidence="2 3" key="4">
    <citation type="submission" date="2017-10" db="EMBL/GenBank/DDBJ databases">
        <title>Genome analyses suggest a sexual origin of heterokaryosis in a supposedly ancient asexual fungus.</title>
        <authorList>
            <person name="Corradi N."/>
            <person name="Sedzielewska K."/>
            <person name="Noel J."/>
            <person name="Charron P."/>
            <person name="Farinelli L."/>
            <person name="Marton T."/>
            <person name="Kruger M."/>
            <person name="Pelin A."/>
            <person name="Brachmann A."/>
            <person name="Corradi N."/>
        </authorList>
    </citation>
    <scope>NUCLEOTIDE SEQUENCE [LARGE SCALE GENOMIC DNA]</scope>
    <source>
        <strain evidence="2 3">A1</strain>
    </source>
</reference>
<accession>A0A2I1FQQ6</accession>
<dbReference type="EMBL" id="LLXJ01001445">
    <property type="protein sequence ID" value="PKC02163.1"/>
    <property type="molecule type" value="Genomic_DNA"/>
</dbReference>
<reference evidence="1 4" key="1">
    <citation type="submission" date="2016-04" db="EMBL/GenBank/DDBJ databases">
        <title>Genome analyses suggest a sexual origin of heterokaryosis in a supposedly ancient asexual fungus.</title>
        <authorList>
            <person name="Ropars J."/>
            <person name="Sedzielewska K."/>
            <person name="Noel J."/>
            <person name="Charron P."/>
            <person name="Farinelli L."/>
            <person name="Marton T."/>
            <person name="Kruger M."/>
            <person name="Pelin A."/>
            <person name="Brachmann A."/>
            <person name="Corradi N."/>
        </authorList>
    </citation>
    <scope>NUCLEOTIDE SEQUENCE [LARGE SCALE GENOMIC DNA]</scope>
    <source>
        <strain evidence="1 4">A5</strain>
    </source>
</reference>
<dbReference type="Proteomes" id="UP000232688">
    <property type="component" value="Unassembled WGS sequence"/>
</dbReference>
<proteinExistence type="predicted"/>
<sequence>MIYDKLPTDNAYTRVIYNCVNIKIETWDNFWLNIKNQLNNLDQNFLKDNVNLAEYFQKDIDRYWEKLNGIIINAADIELSRKVLRLHNTFKWFNKKKLRPE</sequence>
<dbReference type="VEuPathDB" id="FungiDB:RhiirFUN_006987"/>
<name>A0A2I1FQQ6_9GLOM</name>
<dbReference type="VEuPathDB" id="FungiDB:RhiirA1_466833"/>
<dbReference type="EMBL" id="LLXH01001014">
    <property type="protein sequence ID" value="PKC61252.1"/>
    <property type="molecule type" value="Genomic_DNA"/>
</dbReference>
<evidence type="ECO:0000313" key="1">
    <source>
        <dbReference type="EMBL" id="PKC02163.1"/>
    </source>
</evidence>
<evidence type="ECO:0000313" key="3">
    <source>
        <dbReference type="Proteomes" id="UP000232688"/>
    </source>
</evidence>
<comment type="caution">
    <text evidence="2">The sequence shown here is derived from an EMBL/GenBank/DDBJ whole genome shotgun (WGS) entry which is preliminary data.</text>
</comment>
<organism evidence="2 3">
    <name type="scientific">Rhizophagus irregularis</name>
    <dbReference type="NCBI Taxonomy" id="588596"/>
    <lineage>
        <taxon>Eukaryota</taxon>
        <taxon>Fungi</taxon>
        <taxon>Fungi incertae sedis</taxon>
        <taxon>Mucoromycota</taxon>
        <taxon>Glomeromycotina</taxon>
        <taxon>Glomeromycetes</taxon>
        <taxon>Glomerales</taxon>
        <taxon>Glomeraceae</taxon>
        <taxon>Rhizophagus</taxon>
    </lineage>
</organism>
<reference evidence="1 4" key="2">
    <citation type="submission" date="2017-09" db="EMBL/GenBank/DDBJ databases">
        <title>Extensive intraspecific genome diversity in a model arbuscular mycorrhizal fungus.</title>
        <authorList>
            <person name="Chen E.C."/>
            <person name="Morin E."/>
            <person name="Beaudet D."/>
            <person name="Noel J."/>
            <person name="Ndikumana S."/>
            <person name="Charron P."/>
            <person name="St-Onge C."/>
            <person name="Giorgi J."/>
            <person name="Grigoriev I.V."/>
            <person name="Roux C."/>
            <person name="Martin F.M."/>
            <person name="Corradi N."/>
        </authorList>
    </citation>
    <scope>NUCLEOTIDE SEQUENCE [LARGE SCALE GENOMIC DNA]</scope>
    <source>
        <strain evidence="1 4">A5</strain>
    </source>
</reference>
<gene>
    <name evidence="2" type="ORF">RhiirA1_466833</name>
    <name evidence="1" type="ORF">RhiirA5_425659</name>
</gene>
<dbReference type="AlphaFoldDB" id="A0A2I1FQQ6"/>
<dbReference type="OrthoDB" id="2461643at2759"/>